<proteinExistence type="predicted"/>
<dbReference type="Pfam" id="PF08442">
    <property type="entry name" value="ATP-grasp_2"/>
    <property type="match status" value="1"/>
</dbReference>
<evidence type="ECO:0000313" key="2">
    <source>
        <dbReference type="EMBL" id="GAG58294.1"/>
    </source>
</evidence>
<comment type="caution">
    <text evidence="2">The sequence shown here is derived from an EMBL/GenBank/DDBJ whole genome shotgun (WGS) entry which is preliminary data.</text>
</comment>
<sequence>MPLGCRNFYHVSYLFGIHGHIKIIPAYKLYNEQNAASTAKDYLYSLLYNAHVRVHEYQAKTLFARYNIPVLSSRLIKKGEDVQAQCASIKQQACIVKAQIHAGARGKCGGIV</sequence>
<dbReference type="InterPro" id="IPR013650">
    <property type="entry name" value="ATP-grasp_succ-CoA_synth-type"/>
</dbReference>
<gene>
    <name evidence="2" type="ORF">S01H4_13956</name>
</gene>
<feature type="domain" description="ATP-grasp fold succinyl-CoA synthetase-type" evidence="1">
    <location>
        <begin position="54"/>
        <end position="111"/>
    </location>
</feature>
<accession>X0YPV4</accession>
<dbReference type="Gene3D" id="3.30.1490.20">
    <property type="entry name" value="ATP-grasp fold, A domain"/>
    <property type="match status" value="1"/>
</dbReference>
<name>X0YPV4_9ZZZZ</name>
<dbReference type="InterPro" id="IPR013815">
    <property type="entry name" value="ATP_grasp_subdomain_1"/>
</dbReference>
<dbReference type="EMBL" id="BART01006132">
    <property type="protein sequence ID" value="GAG58294.1"/>
    <property type="molecule type" value="Genomic_DNA"/>
</dbReference>
<reference evidence="2" key="1">
    <citation type="journal article" date="2014" name="Front. Microbiol.">
        <title>High frequency of phylogenetically diverse reductive dehalogenase-homologous genes in deep subseafloor sedimentary metagenomes.</title>
        <authorList>
            <person name="Kawai M."/>
            <person name="Futagami T."/>
            <person name="Toyoda A."/>
            <person name="Takaki Y."/>
            <person name="Nishi S."/>
            <person name="Hori S."/>
            <person name="Arai W."/>
            <person name="Tsubouchi T."/>
            <person name="Morono Y."/>
            <person name="Uchiyama I."/>
            <person name="Ito T."/>
            <person name="Fujiyama A."/>
            <person name="Inagaki F."/>
            <person name="Takami H."/>
        </authorList>
    </citation>
    <scope>NUCLEOTIDE SEQUENCE</scope>
    <source>
        <strain evidence="2">Expedition CK06-06</strain>
    </source>
</reference>
<dbReference type="AlphaFoldDB" id="X0YPV4"/>
<organism evidence="2">
    <name type="scientific">marine sediment metagenome</name>
    <dbReference type="NCBI Taxonomy" id="412755"/>
    <lineage>
        <taxon>unclassified sequences</taxon>
        <taxon>metagenomes</taxon>
        <taxon>ecological metagenomes</taxon>
    </lineage>
</organism>
<dbReference type="GO" id="GO:0005524">
    <property type="term" value="F:ATP binding"/>
    <property type="evidence" value="ECO:0007669"/>
    <property type="project" value="InterPro"/>
</dbReference>
<protein>
    <recommendedName>
        <fullName evidence="1">ATP-grasp fold succinyl-CoA synthetase-type domain-containing protein</fullName>
    </recommendedName>
</protein>
<feature type="non-terminal residue" evidence="2">
    <location>
        <position position="112"/>
    </location>
</feature>
<evidence type="ECO:0000259" key="1">
    <source>
        <dbReference type="Pfam" id="PF08442"/>
    </source>
</evidence>
<dbReference type="SUPFAM" id="SSF56059">
    <property type="entry name" value="Glutathione synthetase ATP-binding domain-like"/>
    <property type="match status" value="1"/>
</dbReference>